<feature type="transmembrane region" description="Helical" evidence="4">
    <location>
        <begin position="12"/>
        <end position="41"/>
    </location>
</feature>
<keyword evidence="7" id="KW-1185">Reference proteome</keyword>
<gene>
    <name evidence="6" type="ORF">G4G71_01370</name>
</gene>
<evidence type="ECO:0000256" key="3">
    <source>
        <dbReference type="ARBA" id="ARBA00023136"/>
    </source>
</evidence>
<dbReference type="Gene3D" id="1.20.1250.20">
    <property type="entry name" value="MFS general substrate transporter like domains"/>
    <property type="match status" value="2"/>
</dbReference>
<evidence type="ECO:0000256" key="4">
    <source>
        <dbReference type="SAM" id="Phobius"/>
    </source>
</evidence>
<keyword evidence="3 4" id="KW-0472">Membrane</keyword>
<dbReference type="RefSeq" id="WP_169935107.1">
    <property type="nucleotide sequence ID" value="NZ_CP048833.1"/>
</dbReference>
<dbReference type="PROSITE" id="PS50850">
    <property type="entry name" value="MFS"/>
    <property type="match status" value="1"/>
</dbReference>
<dbReference type="PANTHER" id="PTHR23526:SF2">
    <property type="entry name" value="MAJOR FACILITATOR SUPERFAMILY (MFS) PROFILE DOMAIN-CONTAINING PROTEIN"/>
    <property type="match status" value="1"/>
</dbReference>
<evidence type="ECO:0000313" key="7">
    <source>
        <dbReference type="Proteomes" id="UP000502549"/>
    </source>
</evidence>
<feature type="transmembrane region" description="Helical" evidence="4">
    <location>
        <begin position="256"/>
        <end position="277"/>
    </location>
</feature>
<feature type="transmembrane region" description="Helical" evidence="4">
    <location>
        <begin position="166"/>
        <end position="185"/>
    </location>
</feature>
<feature type="transmembrane region" description="Helical" evidence="4">
    <location>
        <begin position="369"/>
        <end position="388"/>
    </location>
</feature>
<proteinExistence type="predicted"/>
<feature type="transmembrane region" description="Helical" evidence="4">
    <location>
        <begin position="139"/>
        <end position="160"/>
    </location>
</feature>
<feature type="transmembrane region" description="Helical" evidence="4">
    <location>
        <begin position="109"/>
        <end position="127"/>
    </location>
</feature>
<feature type="domain" description="Major facilitator superfamily (MFS) profile" evidence="5">
    <location>
        <begin position="14"/>
        <end position="395"/>
    </location>
</feature>
<dbReference type="InterPro" id="IPR036259">
    <property type="entry name" value="MFS_trans_sf"/>
</dbReference>
<feature type="transmembrane region" description="Helical" evidence="4">
    <location>
        <begin position="80"/>
        <end position="103"/>
    </location>
</feature>
<keyword evidence="1 4" id="KW-0812">Transmembrane</keyword>
<feature type="transmembrane region" description="Helical" evidence="4">
    <location>
        <begin position="47"/>
        <end position="73"/>
    </location>
</feature>
<evidence type="ECO:0000259" key="5">
    <source>
        <dbReference type="PROSITE" id="PS50850"/>
    </source>
</evidence>
<organism evidence="6 7">
    <name type="scientific">Pseudomonas multiresinivorans</name>
    <dbReference type="NCBI Taxonomy" id="95301"/>
    <lineage>
        <taxon>Bacteria</taxon>
        <taxon>Pseudomonadati</taxon>
        <taxon>Pseudomonadota</taxon>
        <taxon>Gammaproteobacteria</taxon>
        <taxon>Pseudomonadales</taxon>
        <taxon>Pseudomonadaceae</taxon>
        <taxon>Pseudomonas</taxon>
    </lineage>
</organism>
<dbReference type="Proteomes" id="UP000502549">
    <property type="component" value="Chromosome"/>
</dbReference>
<dbReference type="InterPro" id="IPR052528">
    <property type="entry name" value="Sugar_transport-like"/>
</dbReference>
<dbReference type="KEGG" id="pmui:G4G71_01370"/>
<feature type="transmembrane region" description="Helical" evidence="4">
    <location>
        <begin position="341"/>
        <end position="363"/>
    </location>
</feature>
<reference evidence="6 7" key="1">
    <citation type="submission" date="2020-02" db="EMBL/GenBank/DDBJ databases">
        <title>Complete genome sequence of Pseudomonas multiresinivorans ORNL1.</title>
        <authorList>
            <person name="Podar M."/>
        </authorList>
    </citation>
    <scope>NUCLEOTIDE SEQUENCE [LARGE SCALE GENOMIC DNA]</scope>
    <source>
        <strain evidence="7">populi</strain>
    </source>
</reference>
<dbReference type="EMBL" id="CP048833">
    <property type="protein sequence ID" value="QJP06590.1"/>
    <property type="molecule type" value="Genomic_DNA"/>
</dbReference>
<feature type="transmembrane region" description="Helical" evidence="4">
    <location>
        <begin position="306"/>
        <end position="329"/>
    </location>
</feature>
<name>A0A7Z3GNY6_9PSED</name>
<sequence length="405" mass="42668">MSPSDAPRERPGAFLLNFMLLAAFSGATIGMAKIVTTLYAISIGANAMQIGIISAMEALGMVILTLPAGFVIARFGARRVYFLASLGPMLLNLAIPLFGGWLWLAFARLLIGLCIPFRIVAMNSAFLRQLKRIGNDKAGWYRGSLTLGMGLLGPLLGNWLSGAASFTWGFAAIGLCFGLMAFYSLGFWEGEAPSEDVPVAAATGGLLQQVGNMLANVEIAESCLIELLSAATSALFGTFILLLAMEVAGLSQGQAVSLVMIQGLASVLGLFGFGYLIERSGRRLAYIGSLSAALLALLLLGSAHNYWLLALGGVLLSAAAALIHLVNMAQLGEHAMDKSKISGLFNLASMSGSFSGALLGGAISHFVGLGNLFLCWIPLVLLAALFCWQRKLRRQTTEPLLGQEG</sequence>
<evidence type="ECO:0000256" key="2">
    <source>
        <dbReference type="ARBA" id="ARBA00022989"/>
    </source>
</evidence>
<dbReference type="PANTHER" id="PTHR23526">
    <property type="entry name" value="INTEGRAL MEMBRANE TRANSPORT PROTEIN-RELATED"/>
    <property type="match status" value="1"/>
</dbReference>
<dbReference type="InterPro" id="IPR020846">
    <property type="entry name" value="MFS_dom"/>
</dbReference>
<dbReference type="Pfam" id="PF07690">
    <property type="entry name" value="MFS_1"/>
    <property type="match status" value="2"/>
</dbReference>
<dbReference type="InterPro" id="IPR011701">
    <property type="entry name" value="MFS"/>
</dbReference>
<accession>A0A7Z3GNY6</accession>
<dbReference type="GO" id="GO:0022857">
    <property type="term" value="F:transmembrane transporter activity"/>
    <property type="evidence" value="ECO:0007669"/>
    <property type="project" value="InterPro"/>
</dbReference>
<evidence type="ECO:0000256" key="1">
    <source>
        <dbReference type="ARBA" id="ARBA00022692"/>
    </source>
</evidence>
<feature type="transmembrane region" description="Helical" evidence="4">
    <location>
        <begin position="284"/>
        <end position="300"/>
    </location>
</feature>
<dbReference type="AlphaFoldDB" id="A0A7Z3GNY6"/>
<protein>
    <submittedName>
        <fullName evidence="6">MFS transporter</fullName>
    </submittedName>
</protein>
<dbReference type="SUPFAM" id="SSF103473">
    <property type="entry name" value="MFS general substrate transporter"/>
    <property type="match status" value="1"/>
</dbReference>
<feature type="transmembrane region" description="Helical" evidence="4">
    <location>
        <begin position="223"/>
        <end position="244"/>
    </location>
</feature>
<evidence type="ECO:0000313" key="6">
    <source>
        <dbReference type="EMBL" id="QJP06590.1"/>
    </source>
</evidence>
<keyword evidence="2 4" id="KW-1133">Transmembrane helix</keyword>